<dbReference type="InterPro" id="IPR018490">
    <property type="entry name" value="cNMP-bd_dom_sf"/>
</dbReference>
<evidence type="ECO:0000313" key="3">
    <source>
        <dbReference type="Proteomes" id="UP000734854"/>
    </source>
</evidence>
<protein>
    <recommendedName>
        <fullName evidence="1">Cyclic nucleotide-binding domain-containing protein</fullName>
    </recommendedName>
</protein>
<dbReference type="InterPro" id="IPR000595">
    <property type="entry name" value="cNMP-bd_dom"/>
</dbReference>
<comment type="caution">
    <text evidence="2">The sequence shown here is derived from an EMBL/GenBank/DDBJ whole genome shotgun (WGS) entry which is preliminary data.</text>
</comment>
<dbReference type="SUPFAM" id="SSF51206">
    <property type="entry name" value="cAMP-binding domain-like"/>
    <property type="match status" value="1"/>
</dbReference>
<dbReference type="AlphaFoldDB" id="A0A8J5I3I5"/>
<organism evidence="2 3">
    <name type="scientific">Zingiber officinale</name>
    <name type="common">Ginger</name>
    <name type="synonym">Amomum zingiber</name>
    <dbReference type="NCBI Taxonomy" id="94328"/>
    <lineage>
        <taxon>Eukaryota</taxon>
        <taxon>Viridiplantae</taxon>
        <taxon>Streptophyta</taxon>
        <taxon>Embryophyta</taxon>
        <taxon>Tracheophyta</taxon>
        <taxon>Spermatophyta</taxon>
        <taxon>Magnoliopsida</taxon>
        <taxon>Liliopsida</taxon>
        <taxon>Zingiberales</taxon>
        <taxon>Zingiberaceae</taxon>
        <taxon>Zingiber</taxon>
    </lineage>
</organism>
<reference evidence="2 3" key="1">
    <citation type="submission" date="2020-08" db="EMBL/GenBank/DDBJ databases">
        <title>Plant Genome Project.</title>
        <authorList>
            <person name="Zhang R.-G."/>
        </authorList>
    </citation>
    <scope>NUCLEOTIDE SEQUENCE [LARGE SCALE GENOMIC DNA]</scope>
    <source>
        <tissue evidence="2">Rhizome</tissue>
    </source>
</reference>
<dbReference type="PROSITE" id="PS50042">
    <property type="entry name" value="CNMP_BINDING_3"/>
    <property type="match status" value="1"/>
</dbReference>
<keyword evidence="3" id="KW-1185">Reference proteome</keyword>
<proteinExistence type="predicted"/>
<sequence length="130" mass="15065">MELAELEDIYVLIIAEGYNPSSHGGLTQKASNSKRHWMLFPKPSDPALLTIYFTHRFKVSTCSMEYLMTCYSNCISSFVYLKVFEMKAEYYPPREDVILQNEAPTDFYILVTGTAVKESFHSRILFFHIT</sequence>
<evidence type="ECO:0000259" key="1">
    <source>
        <dbReference type="PROSITE" id="PS50042"/>
    </source>
</evidence>
<gene>
    <name evidence="2" type="ORF">ZIOFF_010005</name>
</gene>
<feature type="domain" description="Cyclic nucleotide-binding" evidence="1">
    <location>
        <begin position="86"/>
        <end position="115"/>
    </location>
</feature>
<dbReference type="Proteomes" id="UP000734854">
    <property type="component" value="Unassembled WGS sequence"/>
</dbReference>
<accession>A0A8J5I3I5</accession>
<name>A0A8J5I3I5_ZINOF</name>
<dbReference type="EMBL" id="JACMSC010000003">
    <property type="protein sequence ID" value="KAG6527871.1"/>
    <property type="molecule type" value="Genomic_DNA"/>
</dbReference>
<evidence type="ECO:0000313" key="2">
    <source>
        <dbReference type="EMBL" id="KAG6527871.1"/>
    </source>
</evidence>